<name>A0A812QDZ8_9DINO</name>
<dbReference type="EMBL" id="CAJNDS010002191">
    <property type="protein sequence ID" value="CAE7366344.1"/>
    <property type="molecule type" value="Genomic_DNA"/>
</dbReference>
<gene>
    <name evidence="1" type="ORF">SNAT2548_LOCUS19896</name>
</gene>
<dbReference type="AlphaFoldDB" id="A0A812QDZ8"/>
<keyword evidence="2" id="KW-1185">Reference proteome</keyword>
<evidence type="ECO:0000313" key="2">
    <source>
        <dbReference type="Proteomes" id="UP000604046"/>
    </source>
</evidence>
<dbReference type="Proteomes" id="UP000604046">
    <property type="component" value="Unassembled WGS sequence"/>
</dbReference>
<comment type="caution">
    <text evidence="1">The sequence shown here is derived from an EMBL/GenBank/DDBJ whole genome shotgun (WGS) entry which is preliminary data.</text>
</comment>
<reference evidence="1" key="1">
    <citation type="submission" date="2021-02" db="EMBL/GenBank/DDBJ databases">
        <authorList>
            <person name="Dougan E. K."/>
            <person name="Rhodes N."/>
            <person name="Thang M."/>
            <person name="Chan C."/>
        </authorList>
    </citation>
    <scope>NUCLEOTIDE SEQUENCE</scope>
</reference>
<accession>A0A812QDZ8</accession>
<evidence type="ECO:0000313" key="1">
    <source>
        <dbReference type="EMBL" id="CAE7366344.1"/>
    </source>
</evidence>
<sequence length="74" mass="8126">MKRTMSGSFAQSSKSMRDEQSFAGRGVSFLLKIVSSGCAPWAFGTTRRSGKSGFKWVRSGTHTFQAAQKNTMEI</sequence>
<organism evidence="1 2">
    <name type="scientific">Symbiodinium natans</name>
    <dbReference type="NCBI Taxonomy" id="878477"/>
    <lineage>
        <taxon>Eukaryota</taxon>
        <taxon>Sar</taxon>
        <taxon>Alveolata</taxon>
        <taxon>Dinophyceae</taxon>
        <taxon>Suessiales</taxon>
        <taxon>Symbiodiniaceae</taxon>
        <taxon>Symbiodinium</taxon>
    </lineage>
</organism>
<proteinExistence type="predicted"/>
<protein>
    <submittedName>
        <fullName evidence="1">Uncharacterized protein</fullName>
    </submittedName>
</protein>